<gene>
    <name evidence="1" type="ORF">FS320_27925</name>
</gene>
<dbReference type="EMBL" id="VOSK01000177">
    <property type="protein sequence ID" value="MPR28850.1"/>
    <property type="molecule type" value="Genomic_DNA"/>
</dbReference>
<comment type="caution">
    <text evidence="1">The sequence shown here is derived from an EMBL/GenBank/DDBJ whole genome shotgun (WGS) entry which is preliminary data.</text>
</comment>
<dbReference type="Proteomes" id="UP000403266">
    <property type="component" value="Unassembled WGS sequence"/>
</dbReference>
<keyword evidence="2" id="KW-1185">Reference proteome</keyword>
<name>A0A5N7MQC2_9HYPH</name>
<sequence length="102" mass="11410">MAYRVRWQLVGRSGQPLDGGCVGEGFCAYNEAVAAVVEFLRPYPEVSRCPAESYWLARRSHEADLAVWIWIERHESERTTGAVSPWLPLGWGVAQASMAMPD</sequence>
<dbReference type="AlphaFoldDB" id="A0A5N7MQC2"/>
<proteinExistence type="predicted"/>
<accession>A0A5N7MQC2</accession>
<evidence type="ECO:0000313" key="2">
    <source>
        <dbReference type="Proteomes" id="UP000403266"/>
    </source>
</evidence>
<organism evidence="1 2">
    <name type="scientific">Microvirga tunisiensis</name>
    <dbReference type="NCBI Taxonomy" id="2108360"/>
    <lineage>
        <taxon>Bacteria</taxon>
        <taxon>Pseudomonadati</taxon>
        <taxon>Pseudomonadota</taxon>
        <taxon>Alphaproteobacteria</taxon>
        <taxon>Hyphomicrobiales</taxon>
        <taxon>Methylobacteriaceae</taxon>
        <taxon>Microvirga</taxon>
    </lineage>
</organism>
<evidence type="ECO:0000313" key="1">
    <source>
        <dbReference type="EMBL" id="MPR28850.1"/>
    </source>
</evidence>
<dbReference type="RefSeq" id="WP_152715463.1">
    <property type="nucleotide sequence ID" value="NZ_VOSJ01000170.1"/>
</dbReference>
<reference evidence="1 2" key="1">
    <citation type="journal article" date="2019" name="Syst. Appl. Microbiol.">
        <title>Microvirga tunisiensis sp. nov., a root nodule symbiotic bacterium isolated from Lupinus micranthus and L. luteus grown in Northern Tunisia.</title>
        <authorList>
            <person name="Msaddak A."/>
            <person name="Rejili M."/>
            <person name="Duran D."/>
            <person name="Mars M."/>
            <person name="Palacios J.M."/>
            <person name="Ruiz-Argueso T."/>
            <person name="Rey L."/>
            <person name="Imperial J."/>
        </authorList>
    </citation>
    <scope>NUCLEOTIDE SEQUENCE [LARGE SCALE GENOMIC DNA]</scope>
    <source>
        <strain evidence="1 2">Lmie10</strain>
    </source>
</reference>
<protein>
    <submittedName>
        <fullName evidence="1">Uncharacterized protein</fullName>
    </submittedName>
</protein>
<dbReference type="OrthoDB" id="8019892at2"/>